<organism evidence="1">
    <name type="scientific">marine sediment metagenome</name>
    <dbReference type="NCBI Taxonomy" id="412755"/>
    <lineage>
        <taxon>unclassified sequences</taxon>
        <taxon>metagenomes</taxon>
        <taxon>ecological metagenomes</taxon>
    </lineage>
</organism>
<dbReference type="AlphaFoldDB" id="A0A0F9U5G8"/>
<comment type="caution">
    <text evidence="1">The sequence shown here is derived from an EMBL/GenBank/DDBJ whole genome shotgun (WGS) entry which is preliminary data.</text>
</comment>
<name>A0A0F9U5G8_9ZZZZ</name>
<dbReference type="EMBL" id="LAZR01000839">
    <property type="protein sequence ID" value="KKN56546.1"/>
    <property type="molecule type" value="Genomic_DNA"/>
</dbReference>
<accession>A0A0F9U5G8</accession>
<gene>
    <name evidence="1" type="ORF">LCGC14_0571240</name>
</gene>
<proteinExistence type="predicted"/>
<evidence type="ECO:0000313" key="1">
    <source>
        <dbReference type="EMBL" id="KKN56546.1"/>
    </source>
</evidence>
<protein>
    <submittedName>
        <fullName evidence="1">Uncharacterized protein</fullName>
    </submittedName>
</protein>
<reference evidence="1" key="1">
    <citation type="journal article" date="2015" name="Nature">
        <title>Complex archaea that bridge the gap between prokaryotes and eukaryotes.</title>
        <authorList>
            <person name="Spang A."/>
            <person name="Saw J.H."/>
            <person name="Jorgensen S.L."/>
            <person name="Zaremba-Niedzwiedzka K."/>
            <person name="Martijn J."/>
            <person name="Lind A.E."/>
            <person name="van Eijk R."/>
            <person name="Schleper C."/>
            <person name="Guy L."/>
            <person name="Ettema T.J."/>
        </authorList>
    </citation>
    <scope>NUCLEOTIDE SEQUENCE</scope>
</reference>
<sequence>MKSNIWIDKHNQADTIEIIVRDQNKRKLERWVIDINDKRRAKQIVSSLKSSYGINLGSVDIDEDLSWLNQN</sequence>